<dbReference type="OrthoDB" id="10534316at2759"/>
<proteinExistence type="predicted"/>
<reference evidence="2" key="1">
    <citation type="submission" date="2021-09" db="EMBL/GenBank/DDBJ databases">
        <authorList>
            <consortium name="Pathogen Informatics"/>
        </authorList>
    </citation>
    <scope>NUCLEOTIDE SEQUENCE</scope>
</reference>
<dbReference type="Proteomes" id="UP000746747">
    <property type="component" value="Unassembled WGS sequence"/>
</dbReference>
<feature type="region of interest" description="Disordered" evidence="1">
    <location>
        <begin position="27"/>
        <end position="46"/>
    </location>
</feature>
<dbReference type="AlphaFoldDB" id="A0A8J2MCG2"/>
<accession>A0A8J2MCG2</accession>
<evidence type="ECO:0000313" key="3">
    <source>
        <dbReference type="Proteomes" id="UP000746747"/>
    </source>
</evidence>
<keyword evidence="3" id="KW-1185">Reference proteome</keyword>
<dbReference type="EMBL" id="CAKAEH010001892">
    <property type="protein sequence ID" value="CAG9540086.1"/>
    <property type="molecule type" value="Genomic_DNA"/>
</dbReference>
<sequence length="84" mass="9663">MYYVVQRSIHSRACIIKVREPSLTANCDNNENSSLPSSQSLARQSSQLKSPMTTTFLQQAFVLTRLRQYCDDLIVRDISFITIY</sequence>
<comment type="caution">
    <text evidence="2">The sequence shown here is derived from an EMBL/GenBank/DDBJ whole genome shotgun (WGS) entry which is preliminary data.</text>
</comment>
<organism evidence="2 3">
    <name type="scientific">Cercopithifilaria johnstoni</name>
    <dbReference type="NCBI Taxonomy" id="2874296"/>
    <lineage>
        <taxon>Eukaryota</taxon>
        <taxon>Metazoa</taxon>
        <taxon>Ecdysozoa</taxon>
        <taxon>Nematoda</taxon>
        <taxon>Chromadorea</taxon>
        <taxon>Rhabditida</taxon>
        <taxon>Spirurina</taxon>
        <taxon>Spiruromorpha</taxon>
        <taxon>Filarioidea</taxon>
        <taxon>Onchocercidae</taxon>
        <taxon>Cercopithifilaria</taxon>
    </lineage>
</organism>
<name>A0A8J2MCG2_9BILA</name>
<feature type="compositionally biased region" description="Low complexity" evidence="1">
    <location>
        <begin position="33"/>
        <end position="46"/>
    </location>
</feature>
<gene>
    <name evidence="2" type="ORF">CJOHNSTONI_LOCUS9631</name>
</gene>
<evidence type="ECO:0000313" key="2">
    <source>
        <dbReference type="EMBL" id="CAG9540086.1"/>
    </source>
</evidence>
<protein>
    <submittedName>
        <fullName evidence="2">Uncharacterized protein</fullName>
    </submittedName>
</protein>
<evidence type="ECO:0000256" key="1">
    <source>
        <dbReference type="SAM" id="MobiDB-lite"/>
    </source>
</evidence>